<dbReference type="GO" id="GO:0005524">
    <property type="term" value="F:ATP binding"/>
    <property type="evidence" value="ECO:0007669"/>
    <property type="project" value="UniProtKB-KW"/>
</dbReference>
<dbReference type="PANTHER" id="PTHR16305">
    <property type="entry name" value="TESTICULAR SOLUBLE ADENYLYL CYCLASE"/>
    <property type="match status" value="1"/>
</dbReference>
<evidence type="ECO:0000313" key="5">
    <source>
        <dbReference type="Proteomes" id="UP000662857"/>
    </source>
</evidence>
<dbReference type="Gene3D" id="1.10.10.10">
    <property type="entry name" value="Winged helix-like DNA-binding domain superfamily/Winged helix DNA-binding domain"/>
    <property type="match status" value="1"/>
</dbReference>
<dbReference type="SUPFAM" id="SSF52540">
    <property type="entry name" value="P-loop containing nucleoside triphosphate hydrolases"/>
    <property type="match status" value="1"/>
</dbReference>
<keyword evidence="1" id="KW-0547">Nucleotide-binding</keyword>
<dbReference type="InterPro" id="IPR041664">
    <property type="entry name" value="AAA_16"/>
</dbReference>
<dbReference type="EMBL" id="CP070499">
    <property type="protein sequence ID" value="QSB12816.1"/>
    <property type="molecule type" value="Genomic_DNA"/>
</dbReference>
<dbReference type="PROSITE" id="PS50043">
    <property type="entry name" value="HTH_LUXR_2"/>
    <property type="match status" value="1"/>
</dbReference>
<dbReference type="SMART" id="SM00421">
    <property type="entry name" value="HTH_LUXR"/>
    <property type="match status" value="1"/>
</dbReference>
<dbReference type="AlphaFoldDB" id="A0A895YE51"/>
<organism evidence="4 5">
    <name type="scientific">Natronosporangium hydrolyticum</name>
    <dbReference type="NCBI Taxonomy" id="2811111"/>
    <lineage>
        <taxon>Bacteria</taxon>
        <taxon>Bacillati</taxon>
        <taxon>Actinomycetota</taxon>
        <taxon>Actinomycetes</taxon>
        <taxon>Micromonosporales</taxon>
        <taxon>Micromonosporaceae</taxon>
        <taxon>Natronosporangium</taxon>
    </lineage>
</organism>
<dbReference type="KEGG" id="nhy:JQS43_14095"/>
<dbReference type="SUPFAM" id="SSF46894">
    <property type="entry name" value="C-terminal effector domain of the bipartite response regulators"/>
    <property type="match status" value="1"/>
</dbReference>
<dbReference type="InterPro" id="IPR036388">
    <property type="entry name" value="WH-like_DNA-bd_sf"/>
</dbReference>
<dbReference type="PANTHER" id="PTHR16305:SF35">
    <property type="entry name" value="TRANSCRIPTIONAL ACTIVATOR DOMAIN"/>
    <property type="match status" value="1"/>
</dbReference>
<sequence>MTDSLPRAVAVTVAVPLFLGREAELRHLEDLIRRAAAGAGGAVVLRGEAGIGKSTLLDQVRVAAIDARVLAVAGSEFETGLPYAGLHQLCRSLLDSPEGHPQRAPLQVAFGLTEGTPDVLQIGLATGELLAAAAQERPLVCLVDDAHWLDPASMAVLTFAARRLGAAPITMIFTVREPAVASGLDDLPALPLGGLSERDARALLASTPGRRFDARVLSRVLAEARGNPLALRELPKAGGFAPAEAGSVPRRIERSFHARLAALSPGAAQLLTVASADPTGDPDLLWPAARLLPEIDVPRDSIEAVESGLVEFTTRVRFSHPIARSVVYHAATARSRYAAHRALAEVTDLRREPDRWAWHRAHAGADPDENVAADLEAAASRAGARGGLAAAAAFLRRAAERSVDAGERVRRTFAAVQAMIDAGQSEPAATLLATVDVDGLDETARAHADLLRGRAAFLQHIDDSGPEHMLRAARRLAPFDPEKSRRAYLDALEMALAVGRAAGVMDMVLAEARAILPAPPAPDLLSALALIGTGEHREAAPVLRSVLAGAEGEWRRRPALASMLAGELWDPEALDKIVTRLLADGRESGALPELRLGLALTAVAATLMGDFARAAAAIEEEAVIADALGLPPKGYPSLHLTALRGRRAEALAEFDAARGAATASGSGQLVANIDWARSILDNGSADYPAALAAASRAVAAGDLYLAGVSLPELVEAAVRTGDRAAAESALAALTKRATAAGTDCGLGVAAYSRALLSGVEDDYREALVRLDRTRAAPYQARARLLYGEWLRRAGRRRDASEQLRTAHELFATIGMTAFARRAADELRAAGARIRGRGEPGPGALTAQEQQVAALVATGATNKEIAARLYLSPRTIDAHLRGIFRKLGVSSRRQLRDLPDPGAGPGR</sequence>
<keyword evidence="5" id="KW-1185">Reference proteome</keyword>
<evidence type="ECO:0000256" key="2">
    <source>
        <dbReference type="ARBA" id="ARBA00022840"/>
    </source>
</evidence>
<feature type="domain" description="HTH luxR-type" evidence="3">
    <location>
        <begin position="837"/>
        <end position="902"/>
    </location>
</feature>
<evidence type="ECO:0000256" key="1">
    <source>
        <dbReference type="ARBA" id="ARBA00022741"/>
    </source>
</evidence>
<evidence type="ECO:0000313" key="4">
    <source>
        <dbReference type="EMBL" id="QSB12816.1"/>
    </source>
</evidence>
<dbReference type="GO" id="GO:0005737">
    <property type="term" value="C:cytoplasm"/>
    <property type="evidence" value="ECO:0007669"/>
    <property type="project" value="TreeGrafter"/>
</dbReference>
<accession>A0A895YE51</accession>
<dbReference type="Proteomes" id="UP000662857">
    <property type="component" value="Chromosome"/>
</dbReference>
<protein>
    <submittedName>
        <fullName evidence="4">AAA family ATPase</fullName>
    </submittedName>
</protein>
<dbReference type="InterPro" id="IPR027417">
    <property type="entry name" value="P-loop_NTPase"/>
</dbReference>
<proteinExistence type="predicted"/>
<dbReference type="GO" id="GO:0003677">
    <property type="term" value="F:DNA binding"/>
    <property type="evidence" value="ECO:0007669"/>
    <property type="project" value="InterPro"/>
</dbReference>
<dbReference type="PRINTS" id="PR00038">
    <property type="entry name" value="HTHLUXR"/>
</dbReference>
<evidence type="ECO:0000259" key="3">
    <source>
        <dbReference type="PROSITE" id="PS50043"/>
    </source>
</evidence>
<reference evidence="4" key="1">
    <citation type="submission" date="2021-02" db="EMBL/GenBank/DDBJ databases">
        <title>Natrosporangium hydrolyticum gen. nov., sp. nov, a haloalkaliphilic actinobacterium from a soda solonchak soil.</title>
        <authorList>
            <person name="Sorokin D.Y."/>
            <person name="Khijniak T.V."/>
            <person name="Zakharycheva A.P."/>
            <person name="Boueva O.V."/>
            <person name="Ariskina E.V."/>
            <person name="Hahnke R.L."/>
            <person name="Bunk B."/>
            <person name="Sproer C."/>
            <person name="Schumann P."/>
            <person name="Evtushenko L.I."/>
            <person name="Kublanov I.V."/>
        </authorList>
    </citation>
    <scope>NUCLEOTIDE SEQUENCE</scope>
    <source>
        <strain evidence="4">DSM 106523</strain>
    </source>
</reference>
<dbReference type="GO" id="GO:0004016">
    <property type="term" value="F:adenylate cyclase activity"/>
    <property type="evidence" value="ECO:0007669"/>
    <property type="project" value="TreeGrafter"/>
</dbReference>
<gene>
    <name evidence="4" type="ORF">JQS43_14095</name>
</gene>
<dbReference type="InterPro" id="IPR016032">
    <property type="entry name" value="Sig_transdc_resp-reg_C-effctor"/>
</dbReference>
<dbReference type="InterPro" id="IPR000792">
    <property type="entry name" value="Tscrpt_reg_LuxR_C"/>
</dbReference>
<name>A0A895YE51_9ACTN</name>
<dbReference type="GO" id="GO:0006355">
    <property type="term" value="P:regulation of DNA-templated transcription"/>
    <property type="evidence" value="ECO:0007669"/>
    <property type="project" value="InterPro"/>
</dbReference>
<keyword evidence="2" id="KW-0067">ATP-binding</keyword>
<dbReference type="RefSeq" id="WP_239674857.1">
    <property type="nucleotide sequence ID" value="NZ_CP070499.1"/>
</dbReference>
<dbReference type="CDD" id="cd06170">
    <property type="entry name" value="LuxR_C_like"/>
    <property type="match status" value="1"/>
</dbReference>
<dbReference type="Pfam" id="PF00196">
    <property type="entry name" value="GerE"/>
    <property type="match status" value="1"/>
</dbReference>
<dbReference type="Gene3D" id="3.40.50.300">
    <property type="entry name" value="P-loop containing nucleotide triphosphate hydrolases"/>
    <property type="match status" value="1"/>
</dbReference>
<dbReference type="Pfam" id="PF13191">
    <property type="entry name" value="AAA_16"/>
    <property type="match status" value="1"/>
</dbReference>